<dbReference type="SUPFAM" id="SSF52833">
    <property type="entry name" value="Thioredoxin-like"/>
    <property type="match status" value="1"/>
</dbReference>
<evidence type="ECO:0000256" key="1">
    <source>
        <dbReference type="PROSITE-ProRule" id="PRU01282"/>
    </source>
</evidence>
<gene>
    <name evidence="2" type="ORF">ERIC2_c35510</name>
</gene>
<dbReference type="InterPro" id="IPR036249">
    <property type="entry name" value="Thioredoxin-like_sf"/>
</dbReference>
<dbReference type="InterPro" id="IPR006660">
    <property type="entry name" value="Arsenate_reductase-like"/>
</dbReference>
<dbReference type="Gene3D" id="3.40.30.10">
    <property type="entry name" value="Glutaredoxin"/>
    <property type="match status" value="1"/>
</dbReference>
<dbReference type="EMBL" id="CP003355">
    <property type="protein sequence ID" value="AHD07278.1"/>
    <property type="molecule type" value="Genomic_DNA"/>
</dbReference>
<dbReference type="PANTHER" id="PTHR30041:SF8">
    <property type="entry name" value="PROTEIN YFFB"/>
    <property type="match status" value="1"/>
</dbReference>
<proteinExistence type="inferred from homology"/>
<dbReference type="CDD" id="cd03036">
    <property type="entry name" value="ArsC_like"/>
    <property type="match status" value="1"/>
</dbReference>
<dbReference type="NCBIfam" id="TIGR01617">
    <property type="entry name" value="arsC_related"/>
    <property type="match status" value="1"/>
</dbReference>
<keyword evidence="3" id="KW-1185">Reference proteome</keyword>
<evidence type="ECO:0000313" key="2">
    <source>
        <dbReference type="EMBL" id="AHD07278.1"/>
    </source>
</evidence>
<sequence>MENLIILAQKETVRNMNVTVYEYSKCSTCRNAIKWLQAHHYEVKKIPIVEHPPSKEELRELIRLSGLEIRKFFNTSGEVYKQMGLKDKLGGMDMEEMLGLLSSNGKLIKRPIVTNGRTTTVGFKEPEFEQVWGASKA</sequence>
<evidence type="ECO:0000313" key="3">
    <source>
        <dbReference type="Proteomes" id="UP000029431"/>
    </source>
</evidence>
<dbReference type="PATRIC" id="fig|697284.3.peg.3362"/>
<dbReference type="Pfam" id="PF03960">
    <property type="entry name" value="ArsC"/>
    <property type="match status" value="1"/>
</dbReference>
<dbReference type="KEGG" id="plv:ERIC2_c35510"/>
<accession>V9WAU5</accession>
<comment type="similarity">
    <text evidence="1">Belongs to the ArsC family.</text>
</comment>
<organism evidence="2 3">
    <name type="scientific">Paenibacillus larvae subsp. larvae DSM 25430</name>
    <dbReference type="NCBI Taxonomy" id="697284"/>
    <lineage>
        <taxon>Bacteria</taxon>
        <taxon>Bacillati</taxon>
        <taxon>Bacillota</taxon>
        <taxon>Bacilli</taxon>
        <taxon>Bacillales</taxon>
        <taxon>Paenibacillaceae</taxon>
        <taxon>Paenibacillus</taxon>
    </lineage>
</organism>
<dbReference type="PANTHER" id="PTHR30041">
    <property type="entry name" value="ARSENATE REDUCTASE"/>
    <property type="match status" value="1"/>
</dbReference>
<dbReference type="Proteomes" id="UP000029431">
    <property type="component" value="Chromosome"/>
</dbReference>
<dbReference type="PROSITE" id="PS51353">
    <property type="entry name" value="ARSC"/>
    <property type="match status" value="1"/>
</dbReference>
<dbReference type="HOGENOM" id="CLU_116644_2_0_9"/>
<dbReference type="AlphaFoldDB" id="V9WAU5"/>
<protein>
    <submittedName>
        <fullName evidence="2">Uncharacterized protein</fullName>
    </submittedName>
</protein>
<dbReference type="InterPro" id="IPR006504">
    <property type="entry name" value="Tscrpt_reg_Spx/MgsR"/>
</dbReference>
<name>V9WAU5_9BACL</name>
<dbReference type="eggNOG" id="COG1393">
    <property type="taxonomic scope" value="Bacteria"/>
</dbReference>
<reference evidence="2 3" key="1">
    <citation type="journal article" date="2014" name="PLoS ONE">
        <title>How to Kill the Honey Bee Larva: Genomic Potential and Virulence Mechanisms of Paenibacillus larvae.</title>
        <authorList>
            <person name="Djukic M."/>
            <person name="Brzuszkiewicz E."/>
            <person name="Funfhaus A."/>
            <person name="Voss J."/>
            <person name="Gollnow K."/>
            <person name="Poppinga L."/>
            <person name="Liesegang H."/>
            <person name="Garcia-Gonzalez E."/>
            <person name="Genersch E."/>
            <person name="Daniel R."/>
        </authorList>
    </citation>
    <scope>NUCLEOTIDE SEQUENCE [LARGE SCALE GENOMIC DNA]</scope>
    <source>
        <strain evidence="2 3">DSM 25430</strain>
    </source>
</reference>